<feature type="non-terminal residue" evidence="2">
    <location>
        <position position="1"/>
    </location>
</feature>
<evidence type="ECO:0000256" key="1">
    <source>
        <dbReference type="SAM" id="MobiDB-lite"/>
    </source>
</evidence>
<evidence type="ECO:0000313" key="3">
    <source>
        <dbReference type="Proteomes" id="UP001374535"/>
    </source>
</evidence>
<sequence length="101" mass="11588">VSFAPLINVWPKKNKIKTPLICHCTISIIASSISIVPRMHENTHRILKHSNSEQLSSRKHPILSSIPSSPKPKTMHLDFPDSTLQPFSFYESPQHFLWMTK</sequence>
<organism evidence="2 3">
    <name type="scientific">Vigna mungo</name>
    <name type="common">Black gram</name>
    <name type="synonym">Phaseolus mungo</name>
    <dbReference type="NCBI Taxonomy" id="3915"/>
    <lineage>
        <taxon>Eukaryota</taxon>
        <taxon>Viridiplantae</taxon>
        <taxon>Streptophyta</taxon>
        <taxon>Embryophyta</taxon>
        <taxon>Tracheophyta</taxon>
        <taxon>Spermatophyta</taxon>
        <taxon>Magnoliopsida</taxon>
        <taxon>eudicotyledons</taxon>
        <taxon>Gunneridae</taxon>
        <taxon>Pentapetalae</taxon>
        <taxon>rosids</taxon>
        <taxon>fabids</taxon>
        <taxon>Fabales</taxon>
        <taxon>Fabaceae</taxon>
        <taxon>Papilionoideae</taxon>
        <taxon>50 kb inversion clade</taxon>
        <taxon>NPAAA clade</taxon>
        <taxon>indigoferoid/millettioid clade</taxon>
        <taxon>Phaseoleae</taxon>
        <taxon>Vigna</taxon>
    </lineage>
</organism>
<name>A0AAQ3RNT0_VIGMU</name>
<feature type="region of interest" description="Disordered" evidence="1">
    <location>
        <begin position="50"/>
        <end position="72"/>
    </location>
</feature>
<dbReference type="AlphaFoldDB" id="A0AAQ3RNT0"/>
<evidence type="ECO:0000313" key="2">
    <source>
        <dbReference type="EMBL" id="WVZ01067.1"/>
    </source>
</evidence>
<feature type="compositionally biased region" description="Low complexity" evidence="1">
    <location>
        <begin position="62"/>
        <end position="72"/>
    </location>
</feature>
<gene>
    <name evidence="2" type="ORF">V8G54_027136</name>
</gene>
<dbReference type="EMBL" id="CP144693">
    <property type="protein sequence ID" value="WVZ01067.1"/>
    <property type="molecule type" value="Genomic_DNA"/>
</dbReference>
<accession>A0AAQ3RNT0</accession>
<protein>
    <submittedName>
        <fullName evidence="2">Uncharacterized protein</fullName>
    </submittedName>
</protein>
<reference evidence="2 3" key="1">
    <citation type="journal article" date="2023" name="Life. Sci Alliance">
        <title>Evolutionary insights into 3D genome organization and epigenetic landscape of Vigna mungo.</title>
        <authorList>
            <person name="Junaid A."/>
            <person name="Singh B."/>
            <person name="Bhatia S."/>
        </authorList>
    </citation>
    <scope>NUCLEOTIDE SEQUENCE [LARGE SCALE GENOMIC DNA]</scope>
    <source>
        <strain evidence="2">Urdbean</strain>
    </source>
</reference>
<keyword evidence="3" id="KW-1185">Reference proteome</keyword>
<dbReference type="Proteomes" id="UP001374535">
    <property type="component" value="Chromosome 8"/>
</dbReference>
<proteinExistence type="predicted"/>